<comment type="caution">
    <text evidence="1">The sequence shown here is derived from an EMBL/GenBank/DDBJ whole genome shotgun (WGS) entry which is preliminary data.</text>
</comment>
<proteinExistence type="predicted"/>
<evidence type="ECO:0000313" key="1">
    <source>
        <dbReference type="EMBL" id="KID49367.1"/>
    </source>
</evidence>
<evidence type="ECO:0000313" key="2">
    <source>
        <dbReference type="Proteomes" id="UP000031184"/>
    </source>
</evidence>
<organism evidence="1 2">
    <name type="scientific">Fusobacterium necrophorum subsp. funduliforme B35</name>
    <dbReference type="NCBI Taxonomy" id="1226633"/>
    <lineage>
        <taxon>Bacteria</taxon>
        <taxon>Fusobacteriati</taxon>
        <taxon>Fusobacteriota</taxon>
        <taxon>Fusobacteriia</taxon>
        <taxon>Fusobacteriales</taxon>
        <taxon>Fusobacteriaceae</taxon>
        <taxon>Fusobacterium</taxon>
    </lineage>
</organism>
<sequence>MYLEEFRDSLAFYDEESHKPLKVVNFQPILRYVHSEYLSDGRKYVQEILKEYPGYQKILSDEMTQEYYATEYADRMWQKDCEQFFQEMKNILKQCNTQFLSMSKGERKKKISRLEELFLRYGESWKYQHTDFESIQEDYRYILQWKDR</sequence>
<dbReference type="RefSeq" id="WP_039121581.1">
    <property type="nucleotide sequence ID" value="NZ_AOJP01000001.1"/>
</dbReference>
<reference evidence="1 2" key="1">
    <citation type="submission" date="2013-08" db="EMBL/GenBank/DDBJ databases">
        <title>An opportunistic ruminal bacterium that causes liver abscesses in cattle.</title>
        <authorList>
            <person name="Benahmed F.H."/>
            <person name="Rasmussen M."/>
            <person name="Harbottle H."/>
            <person name="Soppet D."/>
            <person name="Nagaraja T.G."/>
            <person name="Davidson M."/>
        </authorList>
    </citation>
    <scope>NUCLEOTIDE SEQUENCE [LARGE SCALE GENOMIC DNA]</scope>
    <source>
        <strain evidence="1 2">B35</strain>
    </source>
</reference>
<dbReference type="OrthoDB" id="9893053at2"/>
<name>A0A017H786_9FUSO</name>
<gene>
    <name evidence="1" type="ORF">C095_04265</name>
</gene>
<dbReference type="Proteomes" id="UP000031184">
    <property type="component" value="Unassembled WGS sequence"/>
</dbReference>
<dbReference type="PATRIC" id="fig|1226633.4.peg.861"/>
<protein>
    <submittedName>
        <fullName evidence="1">Uncharacterized protein</fullName>
    </submittedName>
</protein>
<dbReference type="EMBL" id="AUZI01000012">
    <property type="protein sequence ID" value="KID49367.1"/>
    <property type="molecule type" value="Genomic_DNA"/>
</dbReference>
<accession>A0A017H786</accession>
<dbReference type="AlphaFoldDB" id="A0A017H786"/>